<name>A0ABV1WVI0_9ACTN</name>
<accession>A0ABV1WVI0</accession>
<dbReference type="SUPFAM" id="SSF56645">
    <property type="entry name" value="Acyl-CoA dehydrogenase NM domain-like"/>
    <property type="match status" value="1"/>
</dbReference>
<reference evidence="3 4" key="1">
    <citation type="submission" date="2024-06" db="EMBL/GenBank/DDBJ databases">
        <title>The Natural Products Discovery Center: Release of the First 8490 Sequenced Strains for Exploring Actinobacteria Biosynthetic Diversity.</title>
        <authorList>
            <person name="Kalkreuter E."/>
            <person name="Kautsar S.A."/>
            <person name="Yang D."/>
            <person name="Bader C.D."/>
            <person name="Teijaro C.N."/>
            <person name="Fluegel L."/>
            <person name="Davis C.M."/>
            <person name="Simpson J.R."/>
            <person name="Lauterbach L."/>
            <person name="Steele A.D."/>
            <person name="Gui C."/>
            <person name="Meng S."/>
            <person name="Li G."/>
            <person name="Viehrig K."/>
            <person name="Ye F."/>
            <person name="Su P."/>
            <person name="Kiefer A.F."/>
            <person name="Nichols A."/>
            <person name="Cepeda A.J."/>
            <person name="Yan W."/>
            <person name="Fan B."/>
            <person name="Jiang Y."/>
            <person name="Adhikari A."/>
            <person name="Zheng C.-J."/>
            <person name="Schuster L."/>
            <person name="Cowan T.M."/>
            <person name="Smanski M.J."/>
            <person name="Chevrette M.G."/>
            <person name="De Carvalho L.P.S."/>
            <person name="Shen B."/>
        </authorList>
    </citation>
    <scope>NUCLEOTIDE SEQUENCE [LARGE SCALE GENOMIC DNA]</scope>
    <source>
        <strain evidence="3 4">NPDC000234</strain>
    </source>
</reference>
<proteinExistence type="predicted"/>
<dbReference type="PANTHER" id="PTHR43884">
    <property type="entry name" value="ACYL-COA DEHYDROGENASE"/>
    <property type="match status" value="1"/>
</dbReference>
<dbReference type="Pfam" id="PF08028">
    <property type="entry name" value="Acyl-CoA_dh_2"/>
    <property type="match status" value="1"/>
</dbReference>
<dbReference type="InterPro" id="IPR037069">
    <property type="entry name" value="AcylCoA_DH/ox_N_sf"/>
</dbReference>
<comment type="caution">
    <text evidence="3">The sequence shown here is derived from an EMBL/GenBank/DDBJ whole genome shotgun (WGS) entry which is preliminary data.</text>
</comment>
<feature type="domain" description="Acyl-CoA dehydrogenase C-terminal" evidence="2">
    <location>
        <begin position="240"/>
        <end position="365"/>
    </location>
</feature>
<dbReference type="InterPro" id="IPR036250">
    <property type="entry name" value="AcylCo_DH-like_C"/>
</dbReference>
<keyword evidence="1" id="KW-0560">Oxidoreductase</keyword>
<sequence length="397" mass="42051">MTTTTDLADVTGTDSAAGRDRLLATLDAMADDLQAEGPACDDAGKLTERTVELLRDSGLGWMYVSKDLGGLALSPSDSAQVLERFAYIDGSISWTGGIFAGVGYLTAFFDKAVEKTLLADGVPNFSATAYPSGRAVRVEGGYRLTASYSYCSGLPNADYVLCNSFVFDGDQPVPGPPVIFLVPASATTLRGNWDTIGLRGTGSVDFTVTDYFVPDHHAVPMSPRLAAGMLAMVHLGRQTWASGTTRRLLDEIAAFASRDPKPGATRLADNPVFRTEYADFELAYRSARALGAEVFAEVDASVASGEPLSRRQTSLLAGASVHMHDICRDVALWAFNKGGGTALRAGTLQRVIRDAISGCQHAVISRSQLADIGHELIGAPPELQWLGTALVAMPPGL</sequence>
<gene>
    <name evidence="3" type="ORF">ABT404_14930</name>
</gene>
<dbReference type="Proteomes" id="UP001474181">
    <property type="component" value="Unassembled WGS sequence"/>
</dbReference>
<dbReference type="InterPro" id="IPR009100">
    <property type="entry name" value="AcylCoA_DH/oxidase_NM_dom_sf"/>
</dbReference>
<dbReference type="RefSeq" id="WP_350781040.1">
    <property type="nucleotide sequence ID" value="NZ_JBEPEK010000087.1"/>
</dbReference>
<dbReference type="PANTHER" id="PTHR43884:SF12">
    <property type="entry name" value="ISOVALERYL-COA DEHYDROGENASE, MITOCHONDRIAL-RELATED"/>
    <property type="match status" value="1"/>
</dbReference>
<evidence type="ECO:0000313" key="3">
    <source>
        <dbReference type="EMBL" id="MER7180750.1"/>
    </source>
</evidence>
<organism evidence="3 4">
    <name type="scientific">Streptomyces hyaluromycini</name>
    <dbReference type="NCBI Taxonomy" id="1377993"/>
    <lineage>
        <taxon>Bacteria</taxon>
        <taxon>Bacillati</taxon>
        <taxon>Actinomycetota</taxon>
        <taxon>Actinomycetes</taxon>
        <taxon>Kitasatosporales</taxon>
        <taxon>Streptomycetaceae</taxon>
        <taxon>Streptomyces</taxon>
    </lineage>
</organism>
<keyword evidence="4" id="KW-1185">Reference proteome</keyword>
<evidence type="ECO:0000256" key="1">
    <source>
        <dbReference type="ARBA" id="ARBA00023002"/>
    </source>
</evidence>
<dbReference type="Gene3D" id="1.10.540.10">
    <property type="entry name" value="Acyl-CoA dehydrogenase/oxidase, N-terminal domain"/>
    <property type="match status" value="1"/>
</dbReference>
<protein>
    <recommendedName>
        <fullName evidence="2">Acyl-CoA dehydrogenase C-terminal domain-containing protein</fullName>
    </recommendedName>
</protein>
<dbReference type="SUPFAM" id="SSF47203">
    <property type="entry name" value="Acyl-CoA dehydrogenase C-terminal domain-like"/>
    <property type="match status" value="1"/>
</dbReference>
<dbReference type="Gene3D" id="1.20.140.10">
    <property type="entry name" value="Butyryl-CoA Dehydrogenase, subunit A, domain 3"/>
    <property type="match status" value="1"/>
</dbReference>
<dbReference type="EMBL" id="JBEPEK010000087">
    <property type="protein sequence ID" value="MER7180750.1"/>
    <property type="molecule type" value="Genomic_DNA"/>
</dbReference>
<dbReference type="InterPro" id="IPR046373">
    <property type="entry name" value="Acyl-CoA_Oxase/DH_mid-dom_sf"/>
</dbReference>
<evidence type="ECO:0000313" key="4">
    <source>
        <dbReference type="Proteomes" id="UP001474181"/>
    </source>
</evidence>
<evidence type="ECO:0000259" key="2">
    <source>
        <dbReference type="Pfam" id="PF08028"/>
    </source>
</evidence>
<dbReference type="PIRSF" id="PIRSF016578">
    <property type="entry name" value="HsaA"/>
    <property type="match status" value="1"/>
</dbReference>
<dbReference type="InterPro" id="IPR013107">
    <property type="entry name" value="Acyl-CoA_DH_C"/>
</dbReference>
<dbReference type="Gene3D" id="2.40.110.10">
    <property type="entry name" value="Butyryl-CoA Dehydrogenase, subunit A, domain 2"/>
    <property type="match status" value="1"/>
</dbReference>